<keyword evidence="1" id="KW-0732">Signal</keyword>
<gene>
    <name evidence="2" type="ORF">E4U13_004410</name>
</gene>
<feature type="signal peptide" evidence="1">
    <location>
        <begin position="1"/>
        <end position="19"/>
    </location>
</feature>
<feature type="chain" id="PRO_5040150576" description="Ecp2 effector protein domain-containing protein" evidence="1">
    <location>
        <begin position="20"/>
        <end position="174"/>
    </location>
</feature>
<dbReference type="AlphaFoldDB" id="A0A9P7PYW1"/>
<organism evidence="2 3">
    <name type="scientific">Claviceps humidiphila</name>
    <dbReference type="NCBI Taxonomy" id="1294629"/>
    <lineage>
        <taxon>Eukaryota</taxon>
        <taxon>Fungi</taxon>
        <taxon>Dikarya</taxon>
        <taxon>Ascomycota</taxon>
        <taxon>Pezizomycotina</taxon>
        <taxon>Sordariomycetes</taxon>
        <taxon>Hypocreomycetidae</taxon>
        <taxon>Hypocreales</taxon>
        <taxon>Clavicipitaceae</taxon>
        <taxon>Claviceps</taxon>
    </lineage>
</organism>
<sequence>MAILKALVLFGVMFSKVLAIEGAISLDAAAQTWPITSTIAVKVASRSKGLHRRLDQPTQNGKPISADVANLQIRYAPIEIRCKFDKWSVASTQHIQEGIEYISKITKKPELGPGPDKCTRSLRSLDLNSFQYIARSARAIVKECGDEKSGGTVLGQAKMPDDWNVIIRHDADDC</sequence>
<evidence type="ECO:0000313" key="2">
    <source>
        <dbReference type="EMBL" id="KAG6112148.1"/>
    </source>
</evidence>
<reference evidence="2 3" key="1">
    <citation type="journal article" date="2020" name="bioRxiv">
        <title>Whole genome comparisons of ergot fungi reveals the divergence and evolution of species within the genus Claviceps are the result of varying mechanisms driving genome evolution and host range expansion.</title>
        <authorList>
            <person name="Wyka S.A."/>
            <person name="Mondo S.J."/>
            <person name="Liu M."/>
            <person name="Dettman J."/>
            <person name="Nalam V."/>
            <person name="Broders K.D."/>
        </authorList>
    </citation>
    <scope>NUCLEOTIDE SEQUENCE [LARGE SCALE GENOMIC DNA]</scope>
    <source>
        <strain evidence="2 3">LM576</strain>
    </source>
</reference>
<evidence type="ECO:0000313" key="3">
    <source>
        <dbReference type="Proteomes" id="UP000732380"/>
    </source>
</evidence>
<protein>
    <recommendedName>
        <fullName evidence="4">Ecp2 effector protein domain-containing protein</fullName>
    </recommendedName>
</protein>
<dbReference type="PANTHER" id="PTHR35605:SF1">
    <property type="entry name" value="ECP2 EFFECTOR PROTEIN DOMAIN-CONTAINING PROTEIN-RELATED"/>
    <property type="match status" value="1"/>
</dbReference>
<dbReference type="Proteomes" id="UP000732380">
    <property type="component" value="Unassembled WGS sequence"/>
</dbReference>
<dbReference type="EMBL" id="SRQM01000346">
    <property type="protein sequence ID" value="KAG6112148.1"/>
    <property type="molecule type" value="Genomic_DNA"/>
</dbReference>
<dbReference type="PANTHER" id="PTHR35605">
    <property type="entry name" value="ECP2 EFFECTOR PROTEIN DOMAIN-CONTAINING PROTEIN-RELATED"/>
    <property type="match status" value="1"/>
</dbReference>
<name>A0A9P7PYW1_9HYPO</name>
<proteinExistence type="predicted"/>
<comment type="caution">
    <text evidence="2">The sequence shown here is derived from an EMBL/GenBank/DDBJ whole genome shotgun (WGS) entry which is preliminary data.</text>
</comment>
<accession>A0A9P7PYW1</accession>
<evidence type="ECO:0008006" key="4">
    <source>
        <dbReference type="Google" id="ProtNLM"/>
    </source>
</evidence>
<evidence type="ECO:0000256" key="1">
    <source>
        <dbReference type="SAM" id="SignalP"/>
    </source>
</evidence>
<keyword evidence="3" id="KW-1185">Reference proteome</keyword>